<comment type="caution">
    <text evidence="6">The sequence shown here is derived from an EMBL/GenBank/DDBJ whole genome shotgun (WGS) entry which is preliminary data.</text>
</comment>
<dbReference type="EC" id="2.1.-.-" evidence="6"/>
<dbReference type="InterPro" id="IPR036865">
    <property type="entry name" value="CRAL-TRIO_dom_sf"/>
</dbReference>
<evidence type="ECO:0000256" key="4">
    <source>
        <dbReference type="SAM" id="MobiDB-lite"/>
    </source>
</evidence>
<evidence type="ECO:0000256" key="3">
    <source>
        <dbReference type="ARBA" id="ARBA00023128"/>
    </source>
</evidence>
<name>A0AAD8YCT6_9STRA</name>
<dbReference type="InterPro" id="IPR017703">
    <property type="entry name" value="YgfZ/GCV_T_CS"/>
</dbReference>
<keyword evidence="3" id="KW-0496">Mitochondrion</keyword>
<keyword evidence="7" id="KW-1185">Reference proteome</keyword>
<evidence type="ECO:0000259" key="5">
    <source>
        <dbReference type="PROSITE" id="PS50191"/>
    </source>
</evidence>
<evidence type="ECO:0000256" key="1">
    <source>
        <dbReference type="ARBA" id="ARBA00004173"/>
    </source>
</evidence>
<dbReference type="EMBL" id="JATAAI010000010">
    <property type="protein sequence ID" value="KAK1742936.1"/>
    <property type="molecule type" value="Genomic_DNA"/>
</dbReference>
<evidence type="ECO:0000313" key="6">
    <source>
        <dbReference type="EMBL" id="KAK1742936.1"/>
    </source>
</evidence>
<keyword evidence="2" id="KW-0809">Transit peptide</keyword>
<evidence type="ECO:0000256" key="2">
    <source>
        <dbReference type="ARBA" id="ARBA00022946"/>
    </source>
</evidence>
<dbReference type="InterPro" id="IPR045179">
    <property type="entry name" value="YgfZ/GcvT"/>
</dbReference>
<dbReference type="NCBIfam" id="TIGR03317">
    <property type="entry name" value="ygfZ_signature"/>
    <property type="match status" value="1"/>
</dbReference>
<dbReference type="GO" id="GO:0005759">
    <property type="term" value="C:mitochondrial matrix"/>
    <property type="evidence" value="ECO:0007669"/>
    <property type="project" value="TreeGrafter"/>
</dbReference>
<dbReference type="InterPro" id="IPR001251">
    <property type="entry name" value="CRAL-TRIO_dom"/>
</dbReference>
<evidence type="ECO:0000313" key="7">
    <source>
        <dbReference type="Proteomes" id="UP001224775"/>
    </source>
</evidence>
<dbReference type="SUPFAM" id="SSF52087">
    <property type="entry name" value="CRAL/TRIO domain"/>
    <property type="match status" value="1"/>
</dbReference>
<dbReference type="PROSITE" id="PS50191">
    <property type="entry name" value="CRAL_TRIO"/>
    <property type="match status" value="1"/>
</dbReference>
<feature type="domain" description="CRAL-TRIO" evidence="5">
    <location>
        <begin position="108"/>
        <end position="276"/>
    </location>
</feature>
<gene>
    <name evidence="6" type="ORF">QTG54_006533</name>
</gene>
<accession>A0AAD8YCT6</accession>
<protein>
    <submittedName>
        <fullName evidence="6">CAF17-related protein</fullName>
        <ecNumber evidence="6">2.1.-.-</ecNumber>
    </submittedName>
</protein>
<comment type="subcellular location">
    <subcellularLocation>
        <location evidence="1">Mitochondrion</location>
    </subcellularLocation>
</comment>
<feature type="region of interest" description="Disordered" evidence="4">
    <location>
        <begin position="305"/>
        <end position="328"/>
    </location>
</feature>
<reference evidence="6" key="1">
    <citation type="submission" date="2023-06" db="EMBL/GenBank/DDBJ databases">
        <title>Survivors Of The Sea: Transcriptome response of Skeletonema marinoi to long-term dormancy.</title>
        <authorList>
            <person name="Pinder M.I.M."/>
            <person name="Kourtchenko O."/>
            <person name="Robertson E.K."/>
            <person name="Larsson T."/>
            <person name="Maumus F."/>
            <person name="Osuna-Cruz C.M."/>
            <person name="Vancaester E."/>
            <person name="Stenow R."/>
            <person name="Vandepoele K."/>
            <person name="Ploug H."/>
            <person name="Bruchert V."/>
            <person name="Godhe A."/>
            <person name="Topel M."/>
        </authorList>
    </citation>
    <scope>NUCLEOTIDE SEQUENCE</scope>
    <source>
        <strain evidence="6">R05AC</strain>
    </source>
</reference>
<dbReference type="InterPro" id="IPR027266">
    <property type="entry name" value="TrmE/GcvT-like"/>
</dbReference>
<dbReference type="CDD" id="cd00170">
    <property type="entry name" value="SEC14"/>
    <property type="match status" value="1"/>
</dbReference>
<dbReference type="SUPFAM" id="SSF103025">
    <property type="entry name" value="Folate-binding domain"/>
    <property type="match status" value="1"/>
</dbReference>
<dbReference type="GO" id="GO:0016740">
    <property type="term" value="F:transferase activity"/>
    <property type="evidence" value="ECO:0007669"/>
    <property type="project" value="UniProtKB-KW"/>
</dbReference>
<keyword evidence="6" id="KW-0808">Transferase</keyword>
<dbReference type="Gene3D" id="3.30.1360.120">
    <property type="entry name" value="Probable tRNA modification gtpase trme, domain 1"/>
    <property type="match status" value="1"/>
</dbReference>
<dbReference type="Gene3D" id="3.40.525.10">
    <property type="entry name" value="CRAL-TRIO lipid binding domain"/>
    <property type="match status" value="1"/>
</dbReference>
<dbReference type="PANTHER" id="PTHR22602">
    <property type="entry name" value="TRANSFERASE CAF17, MITOCHONDRIAL-RELATED"/>
    <property type="match status" value="1"/>
</dbReference>
<proteinExistence type="predicted"/>
<organism evidence="6 7">
    <name type="scientific">Skeletonema marinoi</name>
    <dbReference type="NCBI Taxonomy" id="267567"/>
    <lineage>
        <taxon>Eukaryota</taxon>
        <taxon>Sar</taxon>
        <taxon>Stramenopiles</taxon>
        <taxon>Ochrophyta</taxon>
        <taxon>Bacillariophyta</taxon>
        <taxon>Coscinodiscophyceae</taxon>
        <taxon>Thalassiosirophycidae</taxon>
        <taxon>Thalassiosirales</taxon>
        <taxon>Skeletonemataceae</taxon>
        <taxon>Skeletonema</taxon>
        <taxon>Skeletonema marinoi-dohrnii complex</taxon>
    </lineage>
</organism>
<dbReference type="Pfam" id="PF00650">
    <property type="entry name" value="CRAL_TRIO"/>
    <property type="match status" value="1"/>
</dbReference>
<dbReference type="Gene3D" id="2.40.30.160">
    <property type="match status" value="1"/>
</dbReference>
<dbReference type="AlphaFoldDB" id="A0AAD8YCT6"/>
<dbReference type="PANTHER" id="PTHR22602:SF0">
    <property type="entry name" value="TRANSFERASE CAF17, MITOCHONDRIAL-RELATED"/>
    <property type="match status" value="1"/>
</dbReference>
<dbReference type="Proteomes" id="UP001224775">
    <property type="component" value="Unassembled WGS sequence"/>
</dbReference>
<sequence>MNGASVAPDVSSKASSSDDADKIKHHLCSRFLKKRPPDIYGQRHAIESSKCVSDSLRLLEKEITKLPDDLRAGLDQAALAASRLAKYWNKRIELFEGAAFRPLSTEHTRDEDRKEMSIAFLRLLPDTDGTGRCNIYIDPRVLEGKEYNNEGMVRAAWLTLHEALETESTQQKGIVFLVYLEGAQLRHFDRTLVKHLANSIRGILPVRVSAIHMFYAPYLFEVLFDVVSMLLGDRLTKRIKLYSDDEQTVIHDKLTDFGIFPSRLPSELGGGLGFADGKWKNCVSEECTKDSIRNFLSNPLPQYPSPSPPHTHITKQNPPYHFRPSRPTAQREEQLCTSLLTMAYRAASVLAAGASKYGALWGRGYETFKNRRILSVSGVGDHATTYLQGLVTADLNSEPSAPREEVMDSVHALNAKNSGMEPGAAAPDDEPEEEEVPVQFTKKLRSATFLDHRGRILTDALLWKRNPEGADSATTEYLIDVPDDTGDLLLAHLKQHKLRRSKIKLADKTEEITSHAVYGTLNAEGAPPGYIAGMDPRHPSLGMRILSVGQDILNTTEGESERAKRQQHFETLMNNFFPSAPGTYAVLRKLAGIAEGTEIASKTALECNQDFLNAISFSKGCYLGQELTARSQFTGVVRKRIVPVMIIDTEMEVPKPWVMASMIQELGTEEGMDKIFGLSDEDGEKKKLALTGYIPPPLPKISAPGAGSIVSMMMGSVAAPDQNPQDGSEELNKLRVQGEKLQIEIAELAQPGTSIIDKKDSRTIGKILSTPAPGTTVLLAQMRLDRLGLLGSEHKWSRTNKILIGDSNKEYRFLPFLPLWWPDIDPATGKEKEVVGE</sequence>
<dbReference type="GO" id="GO:0016226">
    <property type="term" value="P:iron-sulfur cluster assembly"/>
    <property type="evidence" value="ECO:0007669"/>
    <property type="project" value="TreeGrafter"/>
</dbReference>